<organism evidence="1 2">
    <name type="scientific">Streptococcus moroccensis</name>
    <dbReference type="NCBI Taxonomy" id="1451356"/>
    <lineage>
        <taxon>Bacteria</taxon>
        <taxon>Bacillati</taxon>
        <taxon>Bacillota</taxon>
        <taxon>Bacilli</taxon>
        <taxon>Lactobacillales</taxon>
        <taxon>Streptococcaceae</taxon>
        <taxon>Streptococcus</taxon>
    </lineage>
</organism>
<protein>
    <submittedName>
        <fullName evidence="1">Uncharacterized protein</fullName>
    </submittedName>
</protein>
<name>A0ABT9YPP5_9STRE</name>
<accession>A0ABT9YPP5</accession>
<evidence type="ECO:0000313" key="2">
    <source>
        <dbReference type="Proteomes" id="UP001223079"/>
    </source>
</evidence>
<keyword evidence="2" id="KW-1185">Reference proteome</keyword>
<gene>
    <name evidence="1" type="ORF">J2S23_000505</name>
</gene>
<sequence length="34" mass="4094">MFRYLKKPLKVRTDKLVVKLNLIILTIEWHITIG</sequence>
<dbReference type="Proteomes" id="UP001223079">
    <property type="component" value="Unassembled WGS sequence"/>
</dbReference>
<proteinExistence type="predicted"/>
<evidence type="ECO:0000313" key="1">
    <source>
        <dbReference type="EMBL" id="MDQ0221968.1"/>
    </source>
</evidence>
<dbReference type="EMBL" id="JAUSTM010000004">
    <property type="protein sequence ID" value="MDQ0221968.1"/>
    <property type="molecule type" value="Genomic_DNA"/>
</dbReference>
<comment type="caution">
    <text evidence="1">The sequence shown here is derived from an EMBL/GenBank/DDBJ whole genome shotgun (WGS) entry which is preliminary data.</text>
</comment>
<reference evidence="1 2" key="1">
    <citation type="submission" date="2023-07" db="EMBL/GenBank/DDBJ databases">
        <title>Genomic Encyclopedia of Type Strains, Phase IV (KMG-IV): sequencing the most valuable type-strain genomes for metagenomic binning, comparative biology and taxonomic classification.</title>
        <authorList>
            <person name="Goeker M."/>
        </authorList>
    </citation>
    <scope>NUCLEOTIDE SEQUENCE [LARGE SCALE GENOMIC DNA]</scope>
    <source>
        <strain evidence="1 2">DSM 105143</strain>
    </source>
</reference>